<evidence type="ECO:0000256" key="2">
    <source>
        <dbReference type="ARBA" id="ARBA00010742"/>
    </source>
</evidence>
<dbReference type="PANTHER" id="PTHR30024:SF47">
    <property type="entry name" value="TAURINE-BINDING PERIPLASMIC PROTEIN"/>
    <property type="match status" value="1"/>
</dbReference>
<keyword evidence="3" id="KW-0732">Signal</keyword>
<accession>A0A0A6VXJ3</accession>
<gene>
    <name evidence="5" type="ORF">GY22_01075</name>
</gene>
<dbReference type="SUPFAM" id="SSF53850">
    <property type="entry name" value="Periplasmic binding protein-like II"/>
    <property type="match status" value="1"/>
</dbReference>
<comment type="subcellular location">
    <subcellularLocation>
        <location evidence="1">Periplasm</location>
    </subcellularLocation>
</comment>
<dbReference type="RefSeq" id="WP_017833158.1">
    <property type="nucleotide sequence ID" value="NZ_JSUH01000001.1"/>
</dbReference>
<dbReference type="SMART" id="SM00062">
    <property type="entry name" value="PBPb"/>
    <property type="match status" value="1"/>
</dbReference>
<protein>
    <submittedName>
        <fullName evidence="5">Nitrate ABC transporter substrate-binding protein</fullName>
    </submittedName>
</protein>
<organism evidence="5 6">
    <name type="scientific">Kocuria rosea subsp. polaris</name>
    <dbReference type="NCBI Taxonomy" id="136273"/>
    <lineage>
        <taxon>Bacteria</taxon>
        <taxon>Bacillati</taxon>
        <taxon>Actinomycetota</taxon>
        <taxon>Actinomycetes</taxon>
        <taxon>Micrococcales</taxon>
        <taxon>Micrococcaceae</taxon>
        <taxon>Kocuria</taxon>
    </lineage>
</organism>
<evidence type="ECO:0000256" key="1">
    <source>
        <dbReference type="ARBA" id="ARBA00004418"/>
    </source>
</evidence>
<dbReference type="OrthoDB" id="5174711at2"/>
<dbReference type="Gene3D" id="3.40.190.10">
    <property type="entry name" value="Periplasmic binding protein-like II"/>
    <property type="match status" value="2"/>
</dbReference>
<dbReference type="PANTHER" id="PTHR30024">
    <property type="entry name" value="ALIPHATIC SULFONATES-BINDING PROTEIN-RELATED"/>
    <property type="match status" value="1"/>
</dbReference>
<dbReference type="PROSITE" id="PS51257">
    <property type="entry name" value="PROKAR_LIPOPROTEIN"/>
    <property type="match status" value="1"/>
</dbReference>
<evidence type="ECO:0000259" key="4">
    <source>
        <dbReference type="SMART" id="SM00062"/>
    </source>
</evidence>
<sequence length="320" mass="33559">MQKTGAALATAAVLTVTACGGGESGGGAAGDGELTRVGVGVIASTDVAPLYLGIEQGFFEEEGLELDITQAQGGAAIVPSVVSGEMDFGFSNVTSLIVARSQGLPLQIIANANNSTGVQGEDFADVLVREDSDIQDAADLQGRTVGVNTLNNISDTTIRAAIEAQGGDPGDVEFVEVPLPDMPAALERGEVDAIGSIEPFRTIAMQDGARSAVSNYAFPIEDLTVAVYFTTEDVLAQEPETVEAFRAAIEKSLQFAQDNPDEVRAVLPSYTQLDEELIDQLVLPAYPTEVNRQSVQELADLAVQHGLIEEAPPLEELLPE</sequence>
<dbReference type="Pfam" id="PF09084">
    <property type="entry name" value="NMT1"/>
    <property type="match status" value="1"/>
</dbReference>
<dbReference type="AlphaFoldDB" id="A0A0A6VXJ3"/>
<evidence type="ECO:0000313" key="5">
    <source>
        <dbReference type="EMBL" id="KHD98968.1"/>
    </source>
</evidence>
<reference evidence="5 6" key="1">
    <citation type="journal article" date="2003" name="Int. J. Syst. Evol. Microbiol.">
        <title>Kocuria polaris sp. nov., an orange-pigmented psychrophilic bacterium isolated from an Antarctic cyanobacterial mat sample.</title>
        <authorList>
            <person name="Reddy G.S."/>
            <person name="Prakash J.S."/>
            <person name="Prabahar V."/>
            <person name="Matsumoto G.I."/>
            <person name="Stackebrandt E."/>
            <person name="Shivaji S."/>
        </authorList>
    </citation>
    <scope>NUCLEOTIDE SEQUENCE [LARGE SCALE GENOMIC DNA]</scope>
    <source>
        <strain evidence="5 6">CMS 76or</strain>
    </source>
</reference>
<dbReference type="EMBL" id="JSUH01000001">
    <property type="protein sequence ID" value="KHD98968.1"/>
    <property type="molecule type" value="Genomic_DNA"/>
</dbReference>
<dbReference type="InterPro" id="IPR015168">
    <property type="entry name" value="SsuA/THI5"/>
</dbReference>
<evidence type="ECO:0000313" key="6">
    <source>
        <dbReference type="Proteomes" id="UP000030466"/>
    </source>
</evidence>
<comment type="similarity">
    <text evidence="2">Belongs to the bacterial solute-binding protein SsuA/TauA family.</text>
</comment>
<feature type="domain" description="Solute-binding protein family 3/N-terminal" evidence="4">
    <location>
        <begin position="36"/>
        <end position="256"/>
    </location>
</feature>
<dbReference type="InterPro" id="IPR001638">
    <property type="entry name" value="Solute-binding_3/MltF_N"/>
</dbReference>
<dbReference type="Proteomes" id="UP000030466">
    <property type="component" value="Unassembled WGS sequence"/>
</dbReference>
<dbReference type="GO" id="GO:0042597">
    <property type="term" value="C:periplasmic space"/>
    <property type="evidence" value="ECO:0007669"/>
    <property type="project" value="UniProtKB-SubCell"/>
</dbReference>
<keyword evidence="6" id="KW-1185">Reference proteome</keyword>
<comment type="caution">
    <text evidence="5">The sequence shown here is derived from an EMBL/GenBank/DDBJ whole genome shotgun (WGS) entry which is preliminary data.</text>
</comment>
<evidence type="ECO:0000256" key="3">
    <source>
        <dbReference type="ARBA" id="ARBA00022729"/>
    </source>
</evidence>
<proteinExistence type="inferred from homology"/>
<name>A0A0A6VXJ3_KOCRO</name>